<dbReference type="Pfam" id="PF00392">
    <property type="entry name" value="GntR"/>
    <property type="match status" value="1"/>
</dbReference>
<dbReference type="RefSeq" id="WP_169099402.1">
    <property type="nucleotide sequence ID" value="NZ_JABBVZ010000030.1"/>
</dbReference>
<organism evidence="5 6">
    <name type="scientific">Sulfobacillus harzensis</name>
    <dbReference type="NCBI Taxonomy" id="2729629"/>
    <lineage>
        <taxon>Bacteria</taxon>
        <taxon>Bacillati</taxon>
        <taxon>Bacillota</taxon>
        <taxon>Clostridia</taxon>
        <taxon>Eubacteriales</taxon>
        <taxon>Clostridiales Family XVII. Incertae Sedis</taxon>
        <taxon>Sulfobacillus</taxon>
    </lineage>
</organism>
<dbReference type="SUPFAM" id="SSF46785">
    <property type="entry name" value="Winged helix' DNA-binding domain"/>
    <property type="match status" value="1"/>
</dbReference>
<dbReference type="CDD" id="cd07377">
    <property type="entry name" value="WHTH_GntR"/>
    <property type="match status" value="1"/>
</dbReference>
<evidence type="ECO:0000313" key="6">
    <source>
        <dbReference type="Proteomes" id="UP000533476"/>
    </source>
</evidence>
<dbReference type="InterPro" id="IPR000524">
    <property type="entry name" value="Tscrpt_reg_HTH_GntR"/>
</dbReference>
<dbReference type="SUPFAM" id="SSF48008">
    <property type="entry name" value="GntR ligand-binding domain-like"/>
    <property type="match status" value="1"/>
</dbReference>
<keyword evidence="2" id="KW-0238">DNA-binding</keyword>
<evidence type="ECO:0000313" key="5">
    <source>
        <dbReference type="EMBL" id="NMP22768.1"/>
    </source>
</evidence>
<feature type="domain" description="HTH gntR-type" evidence="4">
    <location>
        <begin position="16"/>
        <end position="83"/>
    </location>
</feature>
<protein>
    <submittedName>
        <fullName evidence="5">GntR family transcriptional regulator</fullName>
    </submittedName>
</protein>
<dbReference type="PANTHER" id="PTHR43537:SF41">
    <property type="entry name" value="TRANSCRIPTIONAL REGULATORY PROTEIN"/>
    <property type="match status" value="1"/>
</dbReference>
<name>A0A7Y0L473_9FIRM</name>
<dbReference type="AlphaFoldDB" id="A0A7Y0L473"/>
<dbReference type="SMART" id="SM00895">
    <property type="entry name" value="FCD"/>
    <property type="match status" value="1"/>
</dbReference>
<dbReference type="GO" id="GO:0003677">
    <property type="term" value="F:DNA binding"/>
    <property type="evidence" value="ECO:0007669"/>
    <property type="project" value="UniProtKB-KW"/>
</dbReference>
<keyword evidence="6" id="KW-1185">Reference proteome</keyword>
<evidence type="ECO:0000256" key="2">
    <source>
        <dbReference type="ARBA" id="ARBA00023125"/>
    </source>
</evidence>
<accession>A0A7Y0L473</accession>
<evidence type="ECO:0000259" key="4">
    <source>
        <dbReference type="PROSITE" id="PS50949"/>
    </source>
</evidence>
<dbReference type="Pfam" id="PF07729">
    <property type="entry name" value="FCD"/>
    <property type="match status" value="1"/>
</dbReference>
<dbReference type="PROSITE" id="PS50949">
    <property type="entry name" value="HTH_GNTR"/>
    <property type="match status" value="1"/>
</dbReference>
<dbReference type="EMBL" id="JABBVZ010000030">
    <property type="protein sequence ID" value="NMP22768.1"/>
    <property type="molecule type" value="Genomic_DNA"/>
</dbReference>
<sequence length="230" mass="26206">MSDETLRNIVSSRKPPTLAAHVTQELRDAIIQGELKPGEPLLLGELAKRLDVSVMPVREALKRLESEGLVEQPPQKEARVARLSLEDLDDTYAARMLLEPRVIRRSAQKFTDADYQRLSAILERYEIAYEAGDEAEGRRLHKAFHFGMYQVGGSVWLLRLISTLWDNSERYRRLSLTQRGTVHDRRQEHAGVLDACRANNPDQAAKLLQAHLQRTATLVFERSKSLLEQA</sequence>
<dbReference type="Gene3D" id="1.20.120.530">
    <property type="entry name" value="GntR ligand-binding domain-like"/>
    <property type="match status" value="1"/>
</dbReference>
<dbReference type="Gene3D" id="1.10.10.10">
    <property type="entry name" value="Winged helix-like DNA-binding domain superfamily/Winged helix DNA-binding domain"/>
    <property type="match status" value="1"/>
</dbReference>
<dbReference type="InterPro" id="IPR008920">
    <property type="entry name" value="TF_FadR/GntR_C"/>
</dbReference>
<dbReference type="Proteomes" id="UP000533476">
    <property type="component" value="Unassembled WGS sequence"/>
</dbReference>
<dbReference type="PANTHER" id="PTHR43537">
    <property type="entry name" value="TRANSCRIPTIONAL REGULATOR, GNTR FAMILY"/>
    <property type="match status" value="1"/>
</dbReference>
<keyword evidence="1" id="KW-0805">Transcription regulation</keyword>
<evidence type="ECO:0000256" key="1">
    <source>
        <dbReference type="ARBA" id="ARBA00023015"/>
    </source>
</evidence>
<keyword evidence="3" id="KW-0804">Transcription</keyword>
<proteinExistence type="predicted"/>
<dbReference type="InterPro" id="IPR036388">
    <property type="entry name" value="WH-like_DNA-bd_sf"/>
</dbReference>
<dbReference type="GO" id="GO:0003700">
    <property type="term" value="F:DNA-binding transcription factor activity"/>
    <property type="evidence" value="ECO:0007669"/>
    <property type="project" value="InterPro"/>
</dbReference>
<reference evidence="5 6" key="1">
    <citation type="submission" date="2020-04" db="EMBL/GenBank/DDBJ databases">
        <authorList>
            <person name="Zhang R."/>
            <person name="Schippers A."/>
        </authorList>
    </citation>
    <scope>NUCLEOTIDE SEQUENCE [LARGE SCALE GENOMIC DNA]</scope>
    <source>
        <strain evidence="5 6">DSM 109850</strain>
    </source>
</reference>
<dbReference type="SMART" id="SM00345">
    <property type="entry name" value="HTH_GNTR"/>
    <property type="match status" value="1"/>
</dbReference>
<evidence type="ECO:0000256" key="3">
    <source>
        <dbReference type="ARBA" id="ARBA00023163"/>
    </source>
</evidence>
<gene>
    <name evidence="5" type="ORF">HIJ39_10440</name>
</gene>
<dbReference type="InterPro" id="IPR036390">
    <property type="entry name" value="WH_DNA-bd_sf"/>
</dbReference>
<comment type="caution">
    <text evidence="5">The sequence shown here is derived from an EMBL/GenBank/DDBJ whole genome shotgun (WGS) entry which is preliminary data.</text>
</comment>
<dbReference type="InterPro" id="IPR011711">
    <property type="entry name" value="GntR_C"/>
</dbReference>